<dbReference type="InterPro" id="IPR006697">
    <property type="entry name" value="RecC"/>
</dbReference>
<dbReference type="GO" id="GO:0009338">
    <property type="term" value="C:exodeoxyribonuclease V complex"/>
    <property type="evidence" value="ECO:0007669"/>
    <property type="project" value="InterPro"/>
</dbReference>
<dbReference type="OrthoDB" id="9762834at2"/>
<comment type="function">
    <text evidence="10">A helicase/nuclease that prepares dsDNA breaks (DSB) for recombinational DNA repair. Binds to DSBs and unwinds DNA via a highly rapid and processive ATP-dependent bidirectional helicase activity. Unwinds dsDNA until it encounters a Chi (crossover hotspot instigator) sequence from the 3' direction. Cuts ssDNA a few nucleotides 3' to the Chi site. The properties and activities of the enzyme are changed at Chi. The Chi-altered holoenzyme produces a long 3'-ssDNA overhang and facilitates RecA-binding to the ssDNA for homologous DNA recombination and repair. Holoenzyme degrades any linearized DNA that is unable to undergo homologous recombination. In the holoenzyme this subunit recognizes the wild-type Chi sequence, and when added to isolated RecB increases its ATP-dependent helicase processivity.</text>
</comment>
<dbReference type="PANTHER" id="PTHR30591">
    <property type="entry name" value="RECBCD ENZYME SUBUNIT RECC"/>
    <property type="match status" value="1"/>
</dbReference>
<evidence type="ECO:0000256" key="5">
    <source>
        <dbReference type="ARBA" id="ARBA00022806"/>
    </source>
</evidence>
<dbReference type="GO" id="GO:0008854">
    <property type="term" value="F:exodeoxyribonuclease V activity"/>
    <property type="evidence" value="ECO:0007669"/>
    <property type="project" value="InterPro"/>
</dbReference>
<dbReference type="Pfam" id="PF04257">
    <property type="entry name" value="Exonuc_V_gamma"/>
    <property type="match status" value="1"/>
</dbReference>
<evidence type="ECO:0000256" key="6">
    <source>
        <dbReference type="ARBA" id="ARBA00022839"/>
    </source>
</evidence>
<keyword evidence="1 10" id="KW-0540">Nuclease</keyword>
<keyword evidence="8 10" id="KW-0238">DNA-binding</keyword>
<organism evidence="12 13">
    <name type="scientific">Aquitalea magnusonii</name>
    <dbReference type="NCBI Taxonomy" id="332411"/>
    <lineage>
        <taxon>Bacteria</taxon>
        <taxon>Pseudomonadati</taxon>
        <taxon>Pseudomonadota</taxon>
        <taxon>Betaproteobacteria</taxon>
        <taxon>Neisseriales</taxon>
        <taxon>Chromobacteriaceae</taxon>
        <taxon>Aquitalea</taxon>
    </lineage>
</organism>
<comment type="similarity">
    <text evidence="10">Belongs to the RecC family.</text>
</comment>
<dbReference type="GO" id="GO:0003678">
    <property type="term" value="F:DNA helicase activity"/>
    <property type="evidence" value="ECO:0007669"/>
    <property type="project" value="UniProtKB-UniRule"/>
</dbReference>
<evidence type="ECO:0000256" key="3">
    <source>
        <dbReference type="ARBA" id="ARBA00022763"/>
    </source>
</evidence>
<dbReference type="GO" id="GO:0005524">
    <property type="term" value="F:ATP binding"/>
    <property type="evidence" value="ECO:0007669"/>
    <property type="project" value="UniProtKB-UniRule"/>
</dbReference>
<comment type="subunit">
    <text evidence="10">Heterotrimer of RecB, RecC and RecD. All subunits contribute to DNA-binding.</text>
</comment>
<dbReference type="PANTHER" id="PTHR30591:SF1">
    <property type="entry name" value="RECBCD ENZYME SUBUNIT RECC"/>
    <property type="match status" value="1"/>
</dbReference>
<dbReference type="RefSeq" id="WP_110313142.1">
    <property type="nucleotide sequence ID" value="NZ_QJKC01000004.1"/>
</dbReference>
<accession>A0A318JMW4</accession>
<dbReference type="EMBL" id="QJKC01000004">
    <property type="protein sequence ID" value="PXX49551.1"/>
    <property type="molecule type" value="Genomic_DNA"/>
</dbReference>
<keyword evidence="4 10" id="KW-0378">Hydrolase</keyword>
<evidence type="ECO:0000259" key="11">
    <source>
        <dbReference type="Pfam" id="PF17946"/>
    </source>
</evidence>
<reference evidence="12 13" key="1">
    <citation type="submission" date="2018-05" db="EMBL/GenBank/DDBJ databases">
        <title>Genomic Encyclopedia of Type Strains, Phase IV (KMG-IV): sequencing the most valuable type-strain genomes for metagenomic binning, comparative biology and taxonomic classification.</title>
        <authorList>
            <person name="Goeker M."/>
        </authorList>
    </citation>
    <scope>NUCLEOTIDE SEQUENCE [LARGE SCALE GENOMIC DNA]</scope>
    <source>
        <strain evidence="12 13">DSM 25134</strain>
    </source>
</reference>
<evidence type="ECO:0000256" key="9">
    <source>
        <dbReference type="ARBA" id="ARBA00023204"/>
    </source>
</evidence>
<dbReference type="InterPro" id="IPR013986">
    <property type="entry name" value="DExx_box_DNA_helicase_dom_sf"/>
</dbReference>
<keyword evidence="3 10" id="KW-0227">DNA damage</keyword>
<keyword evidence="7 10" id="KW-0067">ATP-binding</keyword>
<dbReference type="GO" id="GO:0003677">
    <property type="term" value="F:DNA binding"/>
    <property type="evidence" value="ECO:0007669"/>
    <property type="project" value="UniProtKB-UniRule"/>
</dbReference>
<dbReference type="InterPro" id="IPR011335">
    <property type="entry name" value="Restrct_endonuc-II-like"/>
</dbReference>
<keyword evidence="6 10" id="KW-0269">Exonuclease</keyword>
<evidence type="ECO:0000256" key="7">
    <source>
        <dbReference type="ARBA" id="ARBA00022840"/>
    </source>
</evidence>
<dbReference type="AlphaFoldDB" id="A0A318JMW4"/>
<dbReference type="Gene3D" id="3.40.50.10930">
    <property type="match status" value="1"/>
</dbReference>
<evidence type="ECO:0000256" key="1">
    <source>
        <dbReference type="ARBA" id="ARBA00022722"/>
    </source>
</evidence>
<dbReference type="Pfam" id="PF17946">
    <property type="entry name" value="RecC_C"/>
    <property type="match status" value="1"/>
</dbReference>
<evidence type="ECO:0000256" key="2">
    <source>
        <dbReference type="ARBA" id="ARBA00022741"/>
    </source>
</evidence>
<dbReference type="PIRSF" id="PIRSF000980">
    <property type="entry name" value="RecC"/>
    <property type="match status" value="1"/>
</dbReference>
<keyword evidence="9 10" id="KW-0234">DNA repair</keyword>
<gene>
    <name evidence="10" type="primary">recC</name>
    <name evidence="12" type="ORF">DFR38_104195</name>
</gene>
<dbReference type="Gene3D" id="3.40.50.300">
    <property type="entry name" value="P-loop containing nucleotide triphosphate hydrolases"/>
    <property type="match status" value="2"/>
</dbReference>
<evidence type="ECO:0000313" key="13">
    <source>
        <dbReference type="Proteomes" id="UP000248395"/>
    </source>
</evidence>
<evidence type="ECO:0000256" key="4">
    <source>
        <dbReference type="ARBA" id="ARBA00022801"/>
    </source>
</evidence>
<comment type="miscellaneous">
    <text evidence="10">In the RecBCD complex, RecB has a slow 3'-5' helicase, an exonuclease activity and loads RecA onto ssDNA, RecD has a fast 5'-3' helicase activity, while RecC stimulates the ATPase and processivity of the RecB helicase and contributes to recognition of the Chi site.</text>
</comment>
<evidence type="ECO:0000256" key="8">
    <source>
        <dbReference type="ARBA" id="ARBA00023125"/>
    </source>
</evidence>
<dbReference type="Gene3D" id="1.10.10.990">
    <property type="match status" value="1"/>
</dbReference>
<proteinExistence type="inferred from homology"/>
<evidence type="ECO:0000313" key="12">
    <source>
        <dbReference type="EMBL" id="PXX49551.1"/>
    </source>
</evidence>
<keyword evidence="5 10" id="KW-0347">Helicase</keyword>
<comment type="caution">
    <text evidence="12">The sequence shown here is derived from an EMBL/GenBank/DDBJ whole genome shotgun (WGS) entry which is preliminary data.</text>
</comment>
<feature type="domain" description="RecC C-terminal" evidence="11">
    <location>
        <begin position="775"/>
        <end position="993"/>
    </location>
</feature>
<dbReference type="HAMAP" id="MF_01486">
    <property type="entry name" value="RecC"/>
    <property type="match status" value="1"/>
</dbReference>
<dbReference type="GO" id="GO:0000724">
    <property type="term" value="P:double-strand break repair via homologous recombination"/>
    <property type="evidence" value="ECO:0007669"/>
    <property type="project" value="UniProtKB-UniRule"/>
</dbReference>
<protein>
    <recommendedName>
        <fullName evidence="10">RecBCD enzyme subunit RecC</fullName>
    </recommendedName>
    <alternativeName>
        <fullName evidence="10">Exonuclease V subunit RecC</fullName>
        <shortName evidence="10">ExoV subunit RecC</shortName>
    </alternativeName>
    <alternativeName>
        <fullName evidence="10">Helicase/nuclease RecBCD subunit RecC</fullName>
    </alternativeName>
</protein>
<evidence type="ECO:0000256" key="10">
    <source>
        <dbReference type="HAMAP-Rule" id="MF_01486"/>
    </source>
</evidence>
<dbReference type="NCBIfam" id="TIGR01450">
    <property type="entry name" value="recC"/>
    <property type="match status" value="1"/>
</dbReference>
<dbReference type="SUPFAM" id="SSF52540">
    <property type="entry name" value="P-loop containing nucleoside triphosphate hydrolases"/>
    <property type="match status" value="2"/>
</dbReference>
<sequence>MLFLYQSNRLEQLGQLYAAMLQAQPLSDPFAAETVIVQSRGMGRWMTLDLAQQCGIAANIDFVLPAAFAWRLMQQVMPELPRKSSFTPEVLSWRLLQLLPTLEGEVFAPLQRYAAGGESAAFELAGKVADIFDQYLVFRPDWIRAWERGERLDLGEDEAWQAALWQQLAAQDPSRHRVRMLDEFFAELRPEHLPERITLFGIASLAPMYLALIKRLAELTDVCLFTLNPCEAYWGDIVDTRRKLKLREKGDLFATEGHPLLASLGKQGRDFFELIAADAELDARPLFAAATGDSLLARLQRDILQLDMPGHDGQWLSPEDSSIELHATHGAMRELEVLKDRLLAMLADDPTLSAADIAVLTPDINSYAPYIDAVFGQRDDAPNLPYAIADRRVEREEPLLAAIGNLLHLLDSRFAADQVLALLDSPALLQRFGLSAEDLPFIHDWVRQTGIRWGRDAAHKAALGLPADPLFTWRWGLDRLLLGSILPPAMAGDDSGLFAGLLPQAGASGQLSEALARFASCYALLDELARDWATPATAAGWAERLLLACDRLFAVDEEGELALEVLRDALQELVDDAAMADFAQPFRLAVLRDWLQRKLTVASPLGFLSGGITFCAMVPMRSIPFRVLCLIGMNDGAYPRDERPVSFDLVARHPRRGDRSRRFDDRYLFLEAILSARQRLYLSYVGLSARNNEPLPPSPLIAELQDCFKAMCGDAATAQLLLRHPLQPFSPRCYDGTEPRLASFEPSFAQALAAPPSQPQPFATELPPRPGSSVVHVNDFIRFWKNPPRAWLAERLAIRLQGQQDALPVREPFSVDRDASRTLRSQLVERMLAGKPVAPVKQRLAGAGLLPPAALGQAWLGSESASAARLAYRLPAVLSEATLPPQPVNIQLHGLTLAGELGGLRAEGQIRLVIGKMNAAERLEWWLTHLLLCAMRPAGIACQSVLYDDSGHLRLDDEPDALELLSPWVVRWQQGQQQPLPFFGRTSWAYAEQLFKQKEAPQLALAKALDKWDPGFVGDFATAQCEEPVNRLVFRHLDPLADPLFAQLAETLLLPLLARLEGQA</sequence>
<name>A0A318JMW4_9NEIS</name>
<keyword evidence="13" id="KW-1185">Reference proteome</keyword>
<dbReference type="Gene3D" id="1.10.10.160">
    <property type="match status" value="1"/>
</dbReference>
<dbReference type="InterPro" id="IPR027417">
    <property type="entry name" value="P-loop_NTPase"/>
</dbReference>
<dbReference type="InterPro" id="IPR041500">
    <property type="entry name" value="RecC_C"/>
</dbReference>
<dbReference type="SUPFAM" id="SSF52980">
    <property type="entry name" value="Restriction endonuclease-like"/>
    <property type="match status" value="1"/>
</dbReference>
<keyword evidence="2 10" id="KW-0547">Nucleotide-binding</keyword>
<dbReference type="Proteomes" id="UP000248395">
    <property type="component" value="Unassembled WGS sequence"/>
</dbReference>